<dbReference type="AlphaFoldDB" id="A0A8J8MLL3"/>
<dbReference type="GO" id="GO:0004853">
    <property type="term" value="F:uroporphyrinogen decarboxylase activity"/>
    <property type="evidence" value="ECO:0007669"/>
    <property type="project" value="InterPro"/>
</dbReference>
<evidence type="ECO:0000313" key="3">
    <source>
        <dbReference type="Proteomes" id="UP000683246"/>
    </source>
</evidence>
<organism evidence="2 3">
    <name type="scientific">Vallitalea pronyensis</name>
    <dbReference type="NCBI Taxonomy" id="1348613"/>
    <lineage>
        <taxon>Bacteria</taxon>
        <taxon>Bacillati</taxon>
        <taxon>Bacillota</taxon>
        <taxon>Clostridia</taxon>
        <taxon>Lachnospirales</taxon>
        <taxon>Vallitaleaceae</taxon>
        <taxon>Vallitalea</taxon>
    </lineage>
</organism>
<keyword evidence="3" id="KW-1185">Reference proteome</keyword>
<dbReference type="PANTHER" id="PTHR47099:SF1">
    <property type="entry name" value="METHYLCOBAMIDE:COM METHYLTRANSFERASE MTBA"/>
    <property type="match status" value="1"/>
</dbReference>
<dbReference type="Gene3D" id="3.20.20.210">
    <property type="match status" value="1"/>
</dbReference>
<feature type="domain" description="Uroporphyrinogen decarboxylase (URO-D)" evidence="1">
    <location>
        <begin position="75"/>
        <end position="282"/>
    </location>
</feature>
<dbReference type="EMBL" id="CP058649">
    <property type="protein sequence ID" value="QUI23776.1"/>
    <property type="molecule type" value="Genomic_DNA"/>
</dbReference>
<dbReference type="RefSeq" id="WP_212694463.1">
    <property type="nucleotide sequence ID" value="NZ_CP058649.1"/>
</dbReference>
<dbReference type="InterPro" id="IPR000257">
    <property type="entry name" value="Uroporphyrinogen_deCOase"/>
</dbReference>
<dbReference type="PANTHER" id="PTHR47099">
    <property type="entry name" value="METHYLCOBAMIDE:COM METHYLTRANSFERASE MTBA"/>
    <property type="match status" value="1"/>
</dbReference>
<evidence type="ECO:0000313" key="2">
    <source>
        <dbReference type="EMBL" id="QUI23776.1"/>
    </source>
</evidence>
<dbReference type="GO" id="GO:0006779">
    <property type="term" value="P:porphyrin-containing compound biosynthetic process"/>
    <property type="evidence" value="ECO:0007669"/>
    <property type="project" value="InterPro"/>
</dbReference>
<name>A0A8J8MLL3_9FIRM</name>
<evidence type="ECO:0000259" key="1">
    <source>
        <dbReference type="Pfam" id="PF01208"/>
    </source>
</evidence>
<protein>
    <recommendedName>
        <fullName evidence="1">Uroporphyrinogen decarboxylase (URO-D) domain-containing protein</fullName>
    </recommendedName>
</protein>
<dbReference type="KEGG" id="vpy:HZI73_16410"/>
<dbReference type="Proteomes" id="UP000683246">
    <property type="component" value="Chromosome"/>
</dbReference>
<dbReference type="InterPro" id="IPR038071">
    <property type="entry name" value="UROD/MetE-like_sf"/>
</dbReference>
<dbReference type="Pfam" id="PF01208">
    <property type="entry name" value="URO-D"/>
    <property type="match status" value="1"/>
</dbReference>
<accession>A0A8J8MLL3</accession>
<gene>
    <name evidence="2" type="ORF">HZI73_16410</name>
</gene>
<proteinExistence type="predicted"/>
<dbReference type="InterPro" id="IPR052024">
    <property type="entry name" value="Methanogen_methyltrans"/>
</dbReference>
<reference evidence="2" key="1">
    <citation type="submission" date="2020-07" db="EMBL/GenBank/DDBJ databases">
        <title>Vallitalea pronyensis genome.</title>
        <authorList>
            <person name="Postec A."/>
        </authorList>
    </citation>
    <scope>NUCLEOTIDE SEQUENCE</scope>
    <source>
        <strain evidence="2">FatNI3</strain>
    </source>
</reference>
<dbReference type="SUPFAM" id="SSF51726">
    <property type="entry name" value="UROD/MetE-like"/>
    <property type="match status" value="1"/>
</dbReference>
<sequence length="354" mass="41286">MRFKLSETDLKRFEKLYVNYKKLHLDPGNCDPMVIINTPVENAPSWEERLADPMVMLQGELDALHTHMVLQDDRVPSIRVQFGTAQVAAAFGCEMFQPDNSLPCAGNHILKKAQDVYALKKPSFQSGWYDRLEEWTEIFKRNIPEGVHIQHPDIQSPFNSAHLIRGNDILLDIYDDPEAFGALLDVVTDYMIDLTRWLKNMVSTDKEWFFDWGAMWKGAARISNCSTHMISPQMYHDYVLERDMRFMKAMGGGRVHYCGTSGKIIDEFFNNADVYGLDYDSQYHDLWQLSEKAPEKFVLLNAYYNQEDYEQQETFIKRLEHEGWPKRNVIVQLWAPNLDEGKTLLNRMKKTIIK</sequence>